<dbReference type="OrthoDB" id="107372at2759"/>
<evidence type="ECO:0000256" key="8">
    <source>
        <dbReference type="SAM" id="MobiDB-lite"/>
    </source>
</evidence>
<reference evidence="9 10" key="1">
    <citation type="journal article" date="2012" name="G3 (Bethesda)">
        <title>Pichia sorbitophila, an interspecies yeast hybrid reveals early steps of genome resolution following polyploidization.</title>
        <authorList>
            <person name="Leh Louis V."/>
            <person name="Despons L."/>
            <person name="Friedrich A."/>
            <person name="Martin T."/>
            <person name="Durrens P."/>
            <person name="Casaregola S."/>
            <person name="Neuveglise C."/>
            <person name="Fairhead C."/>
            <person name="Marck C."/>
            <person name="Cruz J.A."/>
            <person name="Straub M.L."/>
            <person name="Kugler V."/>
            <person name="Sacerdot C."/>
            <person name="Uzunov Z."/>
            <person name="Thierry A."/>
            <person name="Weiss S."/>
            <person name="Bleykasten C."/>
            <person name="De Montigny J."/>
            <person name="Jacques N."/>
            <person name="Jung P."/>
            <person name="Lemaire M."/>
            <person name="Mallet S."/>
            <person name="Morel G."/>
            <person name="Richard G.F."/>
            <person name="Sarkar A."/>
            <person name="Savel G."/>
            <person name="Schacherer J."/>
            <person name="Seret M.L."/>
            <person name="Talla E."/>
            <person name="Samson G."/>
            <person name="Jubin C."/>
            <person name="Poulain J."/>
            <person name="Vacherie B."/>
            <person name="Barbe V."/>
            <person name="Pelletier E."/>
            <person name="Sherman D.J."/>
            <person name="Westhof E."/>
            <person name="Weissenbach J."/>
            <person name="Baret P.V."/>
            <person name="Wincker P."/>
            <person name="Gaillardin C."/>
            <person name="Dujon B."/>
            <person name="Souciet J.L."/>
        </authorList>
    </citation>
    <scope>NUCLEOTIDE SEQUENCE [LARGE SCALE GENOMIC DNA]</scope>
    <source>
        <strain evidence="10">ATCC MYA-4447 / BCRC 22081 / CBS 7064 / NBRC 10061 / NRRL Y-12695</strain>
    </source>
</reference>
<dbReference type="GO" id="GO:0005743">
    <property type="term" value="C:mitochondrial inner membrane"/>
    <property type="evidence" value="ECO:0007669"/>
    <property type="project" value="UniProtKB-SubCell"/>
</dbReference>
<dbReference type="STRING" id="559304.G8Y063"/>
<evidence type="ECO:0000256" key="3">
    <source>
        <dbReference type="ARBA" id="ARBA00022792"/>
    </source>
</evidence>
<evidence type="ECO:0000313" key="10">
    <source>
        <dbReference type="Proteomes" id="UP000005222"/>
    </source>
</evidence>
<evidence type="ECO:0000256" key="1">
    <source>
        <dbReference type="ARBA" id="ARBA00004443"/>
    </source>
</evidence>
<dbReference type="eggNOG" id="ENOG502RGZN">
    <property type="taxonomic scope" value="Eukaryota"/>
</dbReference>
<dbReference type="SUPFAM" id="SSF81301">
    <property type="entry name" value="Nucleotidyltransferase"/>
    <property type="match status" value="1"/>
</dbReference>
<keyword evidence="5 7" id="KW-0496">Mitochondrion</keyword>
<feature type="region of interest" description="Disordered" evidence="8">
    <location>
        <begin position="45"/>
        <end position="69"/>
    </location>
</feature>
<evidence type="ECO:0000313" key="9">
    <source>
        <dbReference type="EMBL" id="CCE87322.1"/>
    </source>
</evidence>
<keyword evidence="10" id="KW-1185">Reference proteome</keyword>
<keyword evidence="4 7" id="KW-0809">Transit peptide</keyword>
<dbReference type="OMA" id="WLREQMM"/>
<dbReference type="InterPro" id="IPR043519">
    <property type="entry name" value="NT_sf"/>
</dbReference>
<dbReference type="Pfam" id="PF02410">
    <property type="entry name" value="RsfS"/>
    <property type="match status" value="1"/>
</dbReference>
<organism evidence="9 10">
    <name type="scientific">Pichia sorbitophila (strain ATCC MYA-4447 / BCRC 22081 / CBS 7064 / NBRC 10061 / NRRL Y-12695)</name>
    <name type="common">Hybrid yeast</name>
    <dbReference type="NCBI Taxonomy" id="559304"/>
    <lineage>
        <taxon>Eukaryota</taxon>
        <taxon>Fungi</taxon>
        <taxon>Dikarya</taxon>
        <taxon>Ascomycota</taxon>
        <taxon>Saccharomycotina</taxon>
        <taxon>Pichiomycetes</taxon>
        <taxon>Debaryomycetaceae</taxon>
        <taxon>Millerozyma</taxon>
    </lineage>
</organism>
<dbReference type="AlphaFoldDB" id="G8Y063"/>
<comment type="function">
    <text evidence="7">Mitochondrial mRNA stabilization factor.</text>
</comment>
<dbReference type="InterPro" id="IPR040152">
    <property type="entry name" value="Atp25"/>
</dbReference>
<dbReference type="HOGENOM" id="CLU_454918_0_0_1"/>
<dbReference type="GO" id="GO:0140053">
    <property type="term" value="P:mitochondrial gene expression"/>
    <property type="evidence" value="ECO:0007669"/>
    <property type="project" value="UniProtKB-UniRule"/>
</dbReference>
<dbReference type="EMBL" id="FO082046">
    <property type="protein sequence ID" value="CCE87322.1"/>
    <property type="molecule type" value="Genomic_DNA"/>
</dbReference>
<protein>
    <recommendedName>
        <fullName evidence="7">ATPase synthesis protein 25</fullName>
    </recommendedName>
</protein>
<proteinExistence type="inferred from homology"/>
<dbReference type="PANTHER" id="PTHR28087">
    <property type="entry name" value="ATPASE SYNTHESIS PROTEIN 25, MITOCHONDRIAL"/>
    <property type="match status" value="1"/>
</dbReference>
<comment type="subcellular location">
    <subcellularLocation>
        <location evidence="1 7">Mitochondrion inner membrane</location>
        <topology evidence="1 7">Peripheral membrane protein</topology>
        <orientation evidence="1 7">Matrix side</orientation>
    </subcellularLocation>
</comment>
<name>G8Y063_PICSO</name>
<accession>G8Y063</accession>
<evidence type="ECO:0000256" key="5">
    <source>
        <dbReference type="ARBA" id="ARBA00023128"/>
    </source>
</evidence>
<dbReference type="Proteomes" id="UP000005222">
    <property type="component" value="Chromosome N"/>
</dbReference>
<sequence>MLKSVLNASKGAKRHVAPSPSIHVVPRAGMVKLLAMRRNLSTNTNRADVVEASEQRNDDSQGKDATATTPWYLREDIGSSRVKPAEKELPVIPEDAPAAVESFVKLLANDYGMEDILLFDLAKLDATHEYHADNQLAKYMIICTGKSEKHIYKAASSLRLHVKHEYNILPTMEGMSSMNLKPTARRRMMKRANKRPIATDNDYGRAANSWVMCDTMIDDIFVHMLTKERREDLNLESLWCLPEDAWKYERTDKSEAESDDIFIGIRGYHTATPFSRVHRAYLHTSSASLDRHNIDMLNNGAVDKRALEEQISSLKAAPIGGSVESFNERFNAYKKVHVISPDVVSFDDTTASLLAKYASKELLLNDGIDLVTERDRDVVEIIKLLLDSPELGSKYDLEHPKEVKAFIDERFDILAGLIDDVYRFSGKSPKLTEVPEMLPLLWRLTYYEHAPSVTPNLVDRIIYDDAPLEKMSVLPSISLASNRSRDVLDLVEYYIKEESPDVKLTKSMKELILFTYGNAGKWKQFWKMWEENFQIFTSRNTDPSTTLSHWVRLVVYLACRNDVSSMLHFLNVLLDNSSANGSLKAQLENNGYTFKSATEKKQLKESLLLMLDSISKSNPNMSSLSTVKDFALRLED</sequence>
<dbReference type="InParanoid" id="G8Y063"/>
<dbReference type="PANTHER" id="PTHR28087:SF1">
    <property type="entry name" value="ATPASE SYNTHESIS PROTEIN 25, MITOCHONDRIAL"/>
    <property type="match status" value="1"/>
</dbReference>
<dbReference type="GO" id="GO:0048255">
    <property type="term" value="P:mRNA stabilization"/>
    <property type="evidence" value="ECO:0007669"/>
    <property type="project" value="TreeGrafter"/>
</dbReference>
<evidence type="ECO:0000256" key="6">
    <source>
        <dbReference type="ARBA" id="ARBA00023136"/>
    </source>
</evidence>
<gene>
    <name evidence="9" type="primary">Piso0_005870</name>
    <name evidence="9" type="ORF">GNLVRS01_PISO0N24389g</name>
</gene>
<evidence type="ECO:0000256" key="4">
    <source>
        <dbReference type="ARBA" id="ARBA00022946"/>
    </source>
</evidence>
<keyword evidence="3 7" id="KW-0999">Mitochondrion inner membrane</keyword>
<evidence type="ECO:0000256" key="7">
    <source>
        <dbReference type="RuleBase" id="RU367062"/>
    </source>
</evidence>
<comment type="similarity">
    <text evidence="2 7">Belongs to the ATP25 family.</text>
</comment>
<keyword evidence="6 7" id="KW-0472">Membrane</keyword>
<feature type="compositionally biased region" description="Basic and acidic residues" evidence="8">
    <location>
        <begin position="53"/>
        <end position="62"/>
    </location>
</feature>
<dbReference type="Gene3D" id="3.30.460.10">
    <property type="entry name" value="Beta Polymerase, domain 2"/>
    <property type="match status" value="1"/>
</dbReference>
<evidence type="ECO:0000256" key="2">
    <source>
        <dbReference type="ARBA" id="ARBA00010787"/>
    </source>
</evidence>